<sequence length="103" mass="11411">MGVRGEPIGDDSRGRSVPRSSRGRRRRPSSEPRREPGHHSQRDQRHKPPPKCGLIHVTLLLIGFGTDQLDAEEGTHTWHTGKGAAPPHKVPPLGVDRGRRRIG</sequence>
<comment type="caution">
    <text evidence="2">The sequence shown here is derived from an EMBL/GenBank/DDBJ whole genome shotgun (WGS) entry which is preliminary data.</text>
</comment>
<gene>
    <name evidence="2" type="ORF">GCM10012286_29940</name>
</gene>
<organism evidence="2 3">
    <name type="scientific">Streptomyces lasiicapitis</name>
    <dbReference type="NCBI Taxonomy" id="1923961"/>
    <lineage>
        <taxon>Bacteria</taxon>
        <taxon>Bacillati</taxon>
        <taxon>Actinomycetota</taxon>
        <taxon>Actinomycetes</taxon>
        <taxon>Kitasatosporales</taxon>
        <taxon>Streptomycetaceae</taxon>
        <taxon>Streptomyces</taxon>
    </lineage>
</organism>
<feature type="region of interest" description="Disordered" evidence="1">
    <location>
        <begin position="72"/>
        <end position="103"/>
    </location>
</feature>
<accession>A0ABQ2LWV0</accession>
<dbReference type="EMBL" id="BMNG01000006">
    <property type="protein sequence ID" value="GGO44236.1"/>
    <property type="molecule type" value="Genomic_DNA"/>
</dbReference>
<evidence type="ECO:0000313" key="2">
    <source>
        <dbReference type="EMBL" id="GGO44236.1"/>
    </source>
</evidence>
<feature type="region of interest" description="Disordered" evidence="1">
    <location>
        <begin position="1"/>
        <end position="52"/>
    </location>
</feature>
<reference evidence="3" key="1">
    <citation type="journal article" date="2019" name="Int. J. Syst. Evol. Microbiol.">
        <title>The Global Catalogue of Microorganisms (GCM) 10K type strain sequencing project: providing services to taxonomists for standard genome sequencing and annotation.</title>
        <authorList>
            <consortium name="The Broad Institute Genomics Platform"/>
            <consortium name="The Broad Institute Genome Sequencing Center for Infectious Disease"/>
            <person name="Wu L."/>
            <person name="Ma J."/>
        </authorList>
    </citation>
    <scope>NUCLEOTIDE SEQUENCE [LARGE SCALE GENOMIC DNA]</scope>
    <source>
        <strain evidence="3">CGMCC 4.7349</strain>
    </source>
</reference>
<keyword evidence="3" id="KW-1185">Reference proteome</keyword>
<name>A0ABQ2LWV0_9ACTN</name>
<proteinExistence type="predicted"/>
<feature type="compositionally biased region" description="Basic and acidic residues" evidence="1">
    <location>
        <begin position="28"/>
        <end position="43"/>
    </location>
</feature>
<dbReference type="Proteomes" id="UP000656881">
    <property type="component" value="Unassembled WGS sequence"/>
</dbReference>
<evidence type="ECO:0000313" key="3">
    <source>
        <dbReference type="Proteomes" id="UP000656881"/>
    </source>
</evidence>
<protein>
    <submittedName>
        <fullName evidence="2">Uncharacterized protein</fullName>
    </submittedName>
</protein>
<evidence type="ECO:0000256" key="1">
    <source>
        <dbReference type="SAM" id="MobiDB-lite"/>
    </source>
</evidence>